<organism evidence="2">
    <name type="scientific">Herbiconiux sp. A18JL235</name>
    <dbReference type="NCBI Taxonomy" id="3152363"/>
    <lineage>
        <taxon>Bacteria</taxon>
        <taxon>Bacillati</taxon>
        <taxon>Actinomycetota</taxon>
        <taxon>Actinomycetes</taxon>
        <taxon>Micrococcales</taxon>
        <taxon>Microbacteriaceae</taxon>
        <taxon>Herbiconiux</taxon>
    </lineage>
</organism>
<dbReference type="PANTHER" id="PTHR30032">
    <property type="entry name" value="N-ACETYLMURAMOYL-L-ALANINE AMIDASE-RELATED"/>
    <property type="match status" value="1"/>
</dbReference>
<reference evidence="2" key="1">
    <citation type="submission" date="2024-05" db="EMBL/GenBank/DDBJ databases">
        <title>Herbiconiux sp. A18JL235.</title>
        <authorList>
            <person name="Zhang G."/>
        </authorList>
    </citation>
    <scope>NUCLEOTIDE SEQUENCE</scope>
    <source>
        <strain evidence="2">A18JL235</strain>
    </source>
</reference>
<evidence type="ECO:0000256" key="1">
    <source>
        <dbReference type="SAM" id="SignalP"/>
    </source>
</evidence>
<protein>
    <submittedName>
        <fullName evidence="2">Cell wall-binding repeat-containing protein</fullName>
    </submittedName>
</protein>
<sequence length="337" mass="33634">MSAFVALLVVVAGGLVAAPAASADSGGDVVDSALRPTVTRIAGADRYELAARLALETAPAGARTVYVASGANYPDALSAGPAAVHRGAPLLLVQPTAFPAVARSALVALAPTSVIVVGGPLSVSDAVLAEISAAVPRAGVARVSGADRYEGSRAVIRDAFPGGASVAFVATGRSFPDALSAGAAAGTSDLPVLLVDGALPGVDIPTESFLGSLRTTTAVLVGGTSSVSAEAEFALKLTRDVQRIDGVDRYRVSQALNARVLQDFSRVYLVTGENFPDALAGGVLAGTRHNPLFVVPGTCVPRGVLSQLDANGTSQVVLLGGTASLSADVAALTPCAW</sequence>
<dbReference type="EMBL" id="CP162511">
    <property type="protein sequence ID" value="XDI07108.1"/>
    <property type="molecule type" value="Genomic_DNA"/>
</dbReference>
<proteinExistence type="predicted"/>
<feature type="signal peptide" evidence="1">
    <location>
        <begin position="1"/>
        <end position="23"/>
    </location>
</feature>
<accession>A0AB39BLY6</accession>
<dbReference type="AlphaFoldDB" id="A0AB39BLY6"/>
<gene>
    <name evidence="2" type="ORF">ABFY20_08415</name>
</gene>
<dbReference type="RefSeq" id="WP_368499482.1">
    <property type="nucleotide sequence ID" value="NZ_CP162511.1"/>
</dbReference>
<dbReference type="Pfam" id="PF04122">
    <property type="entry name" value="CW_binding_2"/>
    <property type="match status" value="3"/>
</dbReference>
<evidence type="ECO:0000313" key="2">
    <source>
        <dbReference type="EMBL" id="XDI07108.1"/>
    </source>
</evidence>
<name>A0AB39BLY6_9MICO</name>
<keyword evidence="1" id="KW-0732">Signal</keyword>
<dbReference type="InterPro" id="IPR007253">
    <property type="entry name" value="Cell_wall-bd_2"/>
</dbReference>
<dbReference type="Gene3D" id="3.40.50.12090">
    <property type="match status" value="1"/>
</dbReference>
<dbReference type="InterPro" id="IPR051922">
    <property type="entry name" value="Bact_Sporulation_Assoc"/>
</dbReference>
<dbReference type="PANTHER" id="PTHR30032:SF8">
    <property type="entry name" value="GERMINATION-SPECIFIC N-ACETYLMURAMOYL-L-ALANINE AMIDASE"/>
    <property type="match status" value="1"/>
</dbReference>
<feature type="chain" id="PRO_5044254284" evidence="1">
    <location>
        <begin position="24"/>
        <end position="337"/>
    </location>
</feature>